<proteinExistence type="predicted"/>
<name>M5RPY3_9BACT</name>
<evidence type="ECO:0000313" key="1">
    <source>
        <dbReference type="EMBL" id="EMI17447.1"/>
    </source>
</evidence>
<keyword evidence="2" id="KW-1185">Reference proteome</keyword>
<dbReference type="PATRIC" id="fig|1265738.3.peg.5617"/>
<comment type="caution">
    <text evidence="1">The sequence shown here is derived from an EMBL/GenBank/DDBJ whole genome shotgun (WGS) entry which is preliminary data.</text>
</comment>
<accession>M5RPY3</accession>
<dbReference type="EMBL" id="ANOG01000798">
    <property type="protein sequence ID" value="EMI17447.1"/>
    <property type="molecule type" value="Genomic_DNA"/>
</dbReference>
<protein>
    <submittedName>
        <fullName evidence="1">Uncharacterized protein</fullName>
    </submittedName>
</protein>
<gene>
    <name evidence="1" type="ORF">RMSM_05618</name>
</gene>
<organism evidence="1 2">
    <name type="scientific">Rhodopirellula maiorica SM1</name>
    <dbReference type="NCBI Taxonomy" id="1265738"/>
    <lineage>
        <taxon>Bacteria</taxon>
        <taxon>Pseudomonadati</taxon>
        <taxon>Planctomycetota</taxon>
        <taxon>Planctomycetia</taxon>
        <taxon>Pirellulales</taxon>
        <taxon>Pirellulaceae</taxon>
        <taxon>Novipirellula</taxon>
    </lineage>
</organism>
<reference evidence="1 2" key="1">
    <citation type="journal article" date="2013" name="Mar. Genomics">
        <title>Expression of sulfatases in Rhodopirellula baltica and the diversity of sulfatases in the genus Rhodopirellula.</title>
        <authorList>
            <person name="Wegner C.E."/>
            <person name="Richter-Heitmann T."/>
            <person name="Klindworth A."/>
            <person name="Klockow C."/>
            <person name="Richter M."/>
            <person name="Achstetter T."/>
            <person name="Glockner F.O."/>
            <person name="Harder J."/>
        </authorList>
    </citation>
    <scope>NUCLEOTIDE SEQUENCE [LARGE SCALE GENOMIC DNA]</scope>
    <source>
        <strain evidence="1 2">SM1</strain>
    </source>
</reference>
<dbReference type="Proteomes" id="UP000011991">
    <property type="component" value="Unassembled WGS sequence"/>
</dbReference>
<dbReference type="AlphaFoldDB" id="M5RPY3"/>
<sequence length="134" mass="14994">MVVGGKWGATAALSSDLYFNLHRNRRNVCGTTRFAECCWTRLSGELVAFDPAVWQTMFYTGFRHKLLIFPGKIRLCAVARLDASTCTNPHRFDHPMIVFGDRFFADTTAIVTYVSNGERSCNPAGYPCADFARA</sequence>
<evidence type="ECO:0000313" key="2">
    <source>
        <dbReference type="Proteomes" id="UP000011991"/>
    </source>
</evidence>